<name>A0A7J7N2C3_9MAGN</name>
<keyword evidence="3" id="KW-1185">Reference proteome</keyword>
<dbReference type="AlphaFoldDB" id="A0A7J7N2C3"/>
<protein>
    <submittedName>
        <fullName evidence="2">Uncharacterized protein</fullName>
    </submittedName>
</protein>
<reference evidence="2 3" key="1">
    <citation type="journal article" date="2020" name="IScience">
        <title>Genome Sequencing of the Endangered Kingdonia uniflora (Circaeasteraceae, Ranunculales) Reveals Potential Mechanisms of Evolutionary Specialization.</title>
        <authorList>
            <person name="Sun Y."/>
            <person name="Deng T."/>
            <person name="Zhang A."/>
            <person name="Moore M.J."/>
            <person name="Landis J.B."/>
            <person name="Lin N."/>
            <person name="Zhang H."/>
            <person name="Zhang X."/>
            <person name="Huang J."/>
            <person name="Zhang X."/>
            <person name="Sun H."/>
            <person name="Wang H."/>
        </authorList>
    </citation>
    <scope>NUCLEOTIDE SEQUENCE [LARGE SCALE GENOMIC DNA]</scope>
    <source>
        <strain evidence="2">TB1705</strain>
        <tissue evidence="2">Leaf</tissue>
    </source>
</reference>
<organism evidence="2 3">
    <name type="scientific">Kingdonia uniflora</name>
    <dbReference type="NCBI Taxonomy" id="39325"/>
    <lineage>
        <taxon>Eukaryota</taxon>
        <taxon>Viridiplantae</taxon>
        <taxon>Streptophyta</taxon>
        <taxon>Embryophyta</taxon>
        <taxon>Tracheophyta</taxon>
        <taxon>Spermatophyta</taxon>
        <taxon>Magnoliopsida</taxon>
        <taxon>Ranunculales</taxon>
        <taxon>Circaeasteraceae</taxon>
        <taxon>Kingdonia</taxon>
    </lineage>
</organism>
<dbReference type="Proteomes" id="UP000541444">
    <property type="component" value="Unassembled WGS sequence"/>
</dbReference>
<feature type="region of interest" description="Disordered" evidence="1">
    <location>
        <begin position="55"/>
        <end position="85"/>
    </location>
</feature>
<comment type="caution">
    <text evidence="2">The sequence shown here is derived from an EMBL/GenBank/DDBJ whole genome shotgun (WGS) entry which is preliminary data.</text>
</comment>
<dbReference type="EMBL" id="JACGCM010001135">
    <property type="protein sequence ID" value="KAF6161267.1"/>
    <property type="molecule type" value="Genomic_DNA"/>
</dbReference>
<feature type="compositionally biased region" description="Low complexity" evidence="1">
    <location>
        <begin position="55"/>
        <end position="71"/>
    </location>
</feature>
<feature type="compositionally biased region" description="Polar residues" evidence="1">
    <location>
        <begin position="72"/>
        <end position="85"/>
    </location>
</feature>
<proteinExistence type="predicted"/>
<dbReference type="OrthoDB" id="1748457at2759"/>
<evidence type="ECO:0000256" key="1">
    <source>
        <dbReference type="SAM" id="MobiDB-lite"/>
    </source>
</evidence>
<accession>A0A7J7N2C3</accession>
<gene>
    <name evidence="2" type="ORF">GIB67_009154</name>
</gene>
<evidence type="ECO:0000313" key="3">
    <source>
        <dbReference type="Proteomes" id="UP000541444"/>
    </source>
</evidence>
<sequence>MGLNGFTLDPLNCTVTADKEVRDALLEVESDQYYRSTAVTQVLTGTPPVVLTADPTTAPATGTSSAIPTTGDHTSTQTRRSTLTAKRQKTRSTADVLIMGINVMTTELSRITLELVIRREFDWTMGSKVEASLWGITWFDMTHLFTTLEVITKEKFFCAWFLGADDETRRGYLCSRFEPDSCSLYDIGGTLDE</sequence>
<evidence type="ECO:0000313" key="2">
    <source>
        <dbReference type="EMBL" id="KAF6161267.1"/>
    </source>
</evidence>